<evidence type="ECO:0000256" key="1">
    <source>
        <dbReference type="SAM" id="MobiDB-lite"/>
    </source>
</evidence>
<dbReference type="KEGG" id="loi:92362494"/>
<sequence length="600" mass="63594">MKGYGPNSSATENGVEHLYAHIKWFHAVNTPAELQEAVQAIDQLFCDELGGVTRGSDAEIQPARRASTSVRCGGSGGSAGDHSSGVVAAGYSNAPAHPVIGIQADIQWHTALETAIMCNDALSLATSDMRAVSGNGEDERSAQSTRSISAAAENSTFSLEDFLCTLAEAAKGWRQRATLAASTCTPVDVSPLRVIVKLNFKALPAAQLLLQRAEERTWTGLEGLCWQPLSDGGTADVMPTFARQEWLPAALSHTTDAAATPSEVKRQRLTPAAPRPSAAVVIELWWSADVVAQCGVTPGPLSFAAAPASVVQALMARTAHVLGSRIPLGFSLGWVLSPHPVPAEVLRSANVTAPLSIAAPTKTAMRQPRYVFYNLLEDAPAMISFLDGFWDELQSCKQDQPSSDTAVEPSGGTSLPGTVGRGEMKESSVEQAVVRASPPAPPSRLVRLITFPMLFESVFADVYTAKERHQAFESPPSLPVAAAAALTAAEESRRVAVAVLAYTTKLFSASHEATNANAKAPMNRAAGNAAETEPLEESLKHAAAPTAMTTPSHELRVFPTFWKNTRPPSRASLKSDEDGVYQSNVDKAARVFFPCCSIDG</sequence>
<reference evidence="3" key="1">
    <citation type="journal article" date="2021" name="Microbiol. Resour. Announc.">
        <title>LGAAP: Leishmaniinae Genome Assembly and Annotation Pipeline.</title>
        <authorList>
            <person name="Almutairi H."/>
            <person name="Urbaniak M.D."/>
            <person name="Bates M.D."/>
            <person name="Jariyapan N."/>
            <person name="Kwakye-Nuako G."/>
            <person name="Thomaz-Soccol V."/>
            <person name="Al-Salem W.S."/>
            <person name="Dillon R.J."/>
            <person name="Bates P.A."/>
            <person name="Gatherer D."/>
        </authorList>
    </citation>
    <scope>NUCLEOTIDE SEQUENCE [LARGE SCALE GENOMIC DNA]</scope>
</reference>
<feature type="region of interest" description="Disordered" evidence="1">
    <location>
        <begin position="396"/>
        <end position="422"/>
    </location>
</feature>
<feature type="compositionally biased region" description="Polar residues" evidence="1">
    <location>
        <begin position="396"/>
        <end position="416"/>
    </location>
</feature>
<dbReference type="AlphaFoldDB" id="A0A836HGD4"/>
<comment type="caution">
    <text evidence="2">The sequence shown here is derived from an EMBL/GenBank/DDBJ whole genome shotgun (WGS) entry which is preliminary data.</text>
</comment>
<gene>
    <name evidence="2" type="ORF">LSCM4_06645</name>
</gene>
<name>A0A836HGD4_9TRYP</name>
<dbReference type="RefSeq" id="XP_067065271.1">
    <property type="nucleotide sequence ID" value="XM_067208560.1"/>
</dbReference>
<reference evidence="3" key="2">
    <citation type="journal article" date="2021" name="Sci. Data">
        <title>Chromosome-scale genome sequencing, assembly and annotation of six genomes from subfamily Leishmaniinae.</title>
        <authorList>
            <person name="Almutairi H."/>
            <person name="Urbaniak M.D."/>
            <person name="Bates M.D."/>
            <person name="Jariyapan N."/>
            <person name="Kwakye-Nuako G."/>
            <person name="Thomaz Soccol V."/>
            <person name="Al-Salem W.S."/>
            <person name="Dillon R.J."/>
            <person name="Bates P.A."/>
            <person name="Gatherer D."/>
        </authorList>
    </citation>
    <scope>NUCLEOTIDE SEQUENCE [LARGE SCALE GENOMIC DNA]</scope>
</reference>
<dbReference type="GeneID" id="92362494"/>
<keyword evidence="3" id="KW-1185">Reference proteome</keyword>
<proteinExistence type="predicted"/>
<accession>A0A836HGD4</accession>
<feature type="region of interest" description="Disordered" evidence="1">
    <location>
        <begin position="522"/>
        <end position="549"/>
    </location>
</feature>
<protein>
    <submittedName>
        <fullName evidence="2">Uncharacterized protein</fullName>
    </submittedName>
</protein>
<feature type="region of interest" description="Disordered" evidence="1">
    <location>
        <begin position="59"/>
        <end position="78"/>
    </location>
</feature>
<dbReference type="Proteomes" id="UP000674143">
    <property type="component" value="Unassembled WGS sequence"/>
</dbReference>
<dbReference type="EMBL" id="JAFHLR010000010">
    <property type="protein sequence ID" value="KAG5485687.1"/>
    <property type="molecule type" value="Genomic_DNA"/>
</dbReference>
<evidence type="ECO:0000313" key="3">
    <source>
        <dbReference type="Proteomes" id="UP000674143"/>
    </source>
</evidence>
<organism evidence="2 3">
    <name type="scientific">Leishmania orientalis</name>
    <dbReference type="NCBI Taxonomy" id="2249476"/>
    <lineage>
        <taxon>Eukaryota</taxon>
        <taxon>Discoba</taxon>
        <taxon>Euglenozoa</taxon>
        <taxon>Kinetoplastea</taxon>
        <taxon>Metakinetoplastina</taxon>
        <taxon>Trypanosomatida</taxon>
        <taxon>Trypanosomatidae</taxon>
        <taxon>Leishmaniinae</taxon>
        <taxon>Leishmania</taxon>
    </lineage>
</organism>
<evidence type="ECO:0000313" key="2">
    <source>
        <dbReference type="EMBL" id="KAG5485687.1"/>
    </source>
</evidence>